<dbReference type="EMBL" id="NBYY01000009">
    <property type="protein sequence ID" value="PCS23585.1"/>
    <property type="molecule type" value="Genomic_DNA"/>
</dbReference>
<gene>
    <name evidence="1" type="ORF">BTN49_0554</name>
</gene>
<protein>
    <submittedName>
        <fullName evidence="1">Mobile element protein</fullName>
    </submittedName>
</protein>
<dbReference type="AlphaFoldDB" id="A0A2A5T5Y3"/>
<comment type="caution">
    <text evidence="1">The sequence shown here is derived from an EMBL/GenBank/DDBJ whole genome shotgun (WGS) entry which is preliminary data.</text>
</comment>
<keyword evidence="2" id="KW-1185">Reference proteome</keyword>
<dbReference type="Proteomes" id="UP000219020">
    <property type="component" value="Unassembled WGS sequence"/>
</dbReference>
<accession>A0A2A5T5Y3</accession>
<evidence type="ECO:0000313" key="2">
    <source>
        <dbReference type="Proteomes" id="UP000219020"/>
    </source>
</evidence>
<proteinExistence type="predicted"/>
<reference evidence="2" key="1">
    <citation type="submission" date="2017-04" db="EMBL/GenBank/DDBJ databases">
        <title>Genome evolution of the luminous symbionts of deep sea anglerfish.</title>
        <authorList>
            <person name="Hendry T.A."/>
        </authorList>
    </citation>
    <scope>NUCLEOTIDE SEQUENCE [LARGE SCALE GENOMIC DNA]</scope>
</reference>
<evidence type="ECO:0000313" key="1">
    <source>
        <dbReference type="EMBL" id="PCS23585.1"/>
    </source>
</evidence>
<organism evidence="1 2">
    <name type="scientific">Candidatus Enterovibrio escicola</name>
    <dbReference type="NCBI Taxonomy" id="1927127"/>
    <lineage>
        <taxon>Bacteria</taxon>
        <taxon>Pseudomonadati</taxon>
        <taxon>Pseudomonadota</taxon>
        <taxon>Gammaproteobacteria</taxon>
        <taxon>Vibrionales</taxon>
        <taxon>Vibrionaceae</taxon>
        <taxon>Enterovibrio</taxon>
    </lineage>
</organism>
<sequence length="41" mass="4853">MRKQGKEKRRTWRKLHLTVDVFTHEVITAEVSLVFVGNNEV</sequence>
<name>A0A2A5T5Y3_9GAMM</name>